<evidence type="ECO:0000259" key="2">
    <source>
        <dbReference type="PROSITE" id="PS50003"/>
    </source>
</evidence>
<feature type="domain" description="PH" evidence="2">
    <location>
        <begin position="218"/>
        <end position="341"/>
    </location>
</feature>
<name>A0AAV9X635_9PEZI</name>
<dbReference type="PROSITE" id="PS50003">
    <property type="entry name" value="PH_DOMAIN"/>
    <property type="match status" value="1"/>
</dbReference>
<comment type="caution">
    <text evidence="3">The sequence shown here is derived from an EMBL/GenBank/DDBJ whole genome shotgun (WGS) entry which is preliminary data.</text>
</comment>
<dbReference type="SUPFAM" id="SSF50729">
    <property type="entry name" value="PH domain-like"/>
    <property type="match status" value="1"/>
</dbReference>
<evidence type="ECO:0000256" key="1">
    <source>
        <dbReference type="SAM" id="MobiDB-lite"/>
    </source>
</evidence>
<feature type="compositionally biased region" description="Pro residues" evidence="1">
    <location>
        <begin position="611"/>
        <end position="622"/>
    </location>
</feature>
<organism evidence="3 4">
    <name type="scientific">Orbilia ellipsospora</name>
    <dbReference type="NCBI Taxonomy" id="2528407"/>
    <lineage>
        <taxon>Eukaryota</taxon>
        <taxon>Fungi</taxon>
        <taxon>Dikarya</taxon>
        <taxon>Ascomycota</taxon>
        <taxon>Pezizomycotina</taxon>
        <taxon>Orbiliomycetes</taxon>
        <taxon>Orbiliales</taxon>
        <taxon>Orbiliaceae</taxon>
        <taxon>Orbilia</taxon>
    </lineage>
</organism>
<proteinExistence type="predicted"/>
<feature type="compositionally biased region" description="Low complexity" evidence="1">
    <location>
        <begin position="597"/>
        <end position="606"/>
    </location>
</feature>
<feature type="compositionally biased region" description="Polar residues" evidence="1">
    <location>
        <begin position="377"/>
        <end position="396"/>
    </location>
</feature>
<dbReference type="EMBL" id="JAVHJO010000009">
    <property type="protein sequence ID" value="KAK6537557.1"/>
    <property type="molecule type" value="Genomic_DNA"/>
</dbReference>
<dbReference type="AlphaFoldDB" id="A0AAV9X635"/>
<feature type="region of interest" description="Disordered" evidence="1">
    <location>
        <begin position="111"/>
        <end position="141"/>
    </location>
</feature>
<protein>
    <recommendedName>
        <fullName evidence="2">PH domain-containing protein</fullName>
    </recommendedName>
</protein>
<evidence type="ECO:0000313" key="4">
    <source>
        <dbReference type="Proteomes" id="UP001365542"/>
    </source>
</evidence>
<feature type="compositionally biased region" description="Polar residues" evidence="1">
    <location>
        <begin position="461"/>
        <end position="470"/>
    </location>
</feature>
<keyword evidence="4" id="KW-1185">Reference proteome</keyword>
<feature type="region of interest" description="Disordered" evidence="1">
    <location>
        <begin position="15"/>
        <end position="71"/>
    </location>
</feature>
<reference evidence="3 4" key="1">
    <citation type="submission" date="2019-10" db="EMBL/GenBank/DDBJ databases">
        <authorList>
            <person name="Palmer J.M."/>
        </authorList>
    </citation>
    <scope>NUCLEOTIDE SEQUENCE [LARGE SCALE GENOMIC DNA]</scope>
    <source>
        <strain evidence="3 4">TWF694</strain>
    </source>
</reference>
<feature type="region of interest" description="Disordered" evidence="1">
    <location>
        <begin position="343"/>
        <end position="632"/>
    </location>
</feature>
<dbReference type="InterPro" id="IPR001849">
    <property type="entry name" value="PH_domain"/>
</dbReference>
<sequence length="686" mass="74869">MTVTSKMSTTTTIAFAGSEMDTTHNMAHSSPAKSRKSFGISRKASAIRLAGSHYEKNTSTPSTSSDSMPLAFKEKKSGSSNFLSYFFRPFRSQKTTPSKKNPHTTALEQTEFVASSSSLRKDSKFDSDLPAPKAPSLPSTPLASRFSQALFVPPIESSAPSSQRSVSRSSSDNPCLFAAFEQSLKHAVLIAPSVPPELIVKYQQEKESETIRGDRRSRFVRKGSLSRSLDITWTQKLFILTSGLLIQYGSDGPYDREPERVLKLRPESLTFVTDVLDGKPFVLQVTSGGIDVPPLTPDERRPSIISRGLPKARFDAHVIFLVFENADDMQDWQTTIRKEISRLAGNPEKNPKLYSTIDEEEDPLSRTPRRSMDSSRKNSTGGRKSDEIATSASTAMSHDGLLLDGLRTSNHSVSSERRGSQISLNTSPERYSVPDSHDKRHSIVSTSHSYSSTDLRLKSRPVSTTLGTEHTASERPPSPTLTQVSTSSFGKHRRSSHMPAPIPIPVPSIPKRYSTAGSSVGNLPSPVEIAHRRVRKSRKSSAPPSPDKVIQLLSTSLPNPKSPPPAPINKIRPRPVSLAAAPVTQRREKSQNYNRRSVGSLSSSASVHGPPLHPPPSVPLPRLPDGSQGNLPKIPFGLLSPYPQNLPPVPQIPIPIPHSPLALHSQSAADIYPMGRKQSIASLSRV</sequence>
<evidence type="ECO:0000313" key="3">
    <source>
        <dbReference type="EMBL" id="KAK6537557.1"/>
    </source>
</evidence>
<feature type="compositionally biased region" description="Polar residues" evidence="1">
    <location>
        <begin position="23"/>
        <end position="32"/>
    </location>
</feature>
<accession>A0AAV9X635</accession>
<dbReference type="Proteomes" id="UP001365542">
    <property type="component" value="Unassembled WGS sequence"/>
</dbReference>
<feature type="compositionally biased region" description="Low complexity" evidence="1">
    <location>
        <begin position="58"/>
        <end position="67"/>
    </location>
</feature>
<dbReference type="SMART" id="SM00233">
    <property type="entry name" value="PH"/>
    <property type="match status" value="1"/>
</dbReference>
<feature type="compositionally biased region" description="Polar residues" evidence="1">
    <location>
        <begin position="480"/>
        <end position="489"/>
    </location>
</feature>
<gene>
    <name evidence="3" type="ORF">TWF694_011739</name>
</gene>
<feature type="compositionally biased region" description="Polar residues" evidence="1">
    <location>
        <begin position="420"/>
        <end position="429"/>
    </location>
</feature>
<feature type="compositionally biased region" description="Low complexity" evidence="1">
    <location>
        <begin position="443"/>
        <end position="453"/>
    </location>
</feature>